<evidence type="ECO:0008006" key="3">
    <source>
        <dbReference type="Google" id="ProtNLM"/>
    </source>
</evidence>
<dbReference type="EMBL" id="CAJGYO010000004">
    <property type="protein sequence ID" value="CAD6226727.1"/>
    <property type="molecule type" value="Genomic_DNA"/>
</dbReference>
<gene>
    <name evidence="1" type="ORF">NCGR_LOCUS18472</name>
</gene>
<reference evidence="1" key="1">
    <citation type="submission" date="2020-10" db="EMBL/GenBank/DDBJ databases">
        <authorList>
            <person name="Han B."/>
            <person name="Lu T."/>
            <person name="Zhao Q."/>
            <person name="Huang X."/>
            <person name="Zhao Y."/>
        </authorList>
    </citation>
    <scope>NUCLEOTIDE SEQUENCE</scope>
</reference>
<evidence type="ECO:0000313" key="2">
    <source>
        <dbReference type="Proteomes" id="UP000604825"/>
    </source>
</evidence>
<organism evidence="1 2">
    <name type="scientific">Miscanthus lutarioriparius</name>
    <dbReference type="NCBI Taxonomy" id="422564"/>
    <lineage>
        <taxon>Eukaryota</taxon>
        <taxon>Viridiplantae</taxon>
        <taxon>Streptophyta</taxon>
        <taxon>Embryophyta</taxon>
        <taxon>Tracheophyta</taxon>
        <taxon>Spermatophyta</taxon>
        <taxon>Magnoliopsida</taxon>
        <taxon>Liliopsida</taxon>
        <taxon>Poales</taxon>
        <taxon>Poaceae</taxon>
        <taxon>PACMAD clade</taxon>
        <taxon>Panicoideae</taxon>
        <taxon>Andropogonodae</taxon>
        <taxon>Andropogoneae</taxon>
        <taxon>Saccharinae</taxon>
        <taxon>Miscanthus</taxon>
    </lineage>
</organism>
<dbReference type="PANTHER" id="PTHR13847:SF150">
    <property type="entry name" value="OXIDOREDUCTASE TDA3-RELATED"/>
    <property type="match status" value="1"/>
</dbReference>
<accession>A0A811NNR9</accession>
<dbReference type="Proteomes" id="UP000604825">
    <property type="component" value="Unassembled WGS sequence"/>
</dbReference>
<dbReference type="InterPro" id="IPR036188">
    <property type="entry name" value="FAD/NAD-bd_sf"/>
</dbReference>
<dbReference type="OrthoDB" id="498204at2759"/>
<proteinExistence type="predicted"/>
<name>A0A811NNR9_9POAL</name>
<dbReference type="Gene3D" id="3.50.50.60">
    <property type="entry name" value="FAD/NAD(P)-binding domain"/>
    <property type="match status" value="1"/>
</dbReference>
<protein>
    <recommendedName>
        <fullName evidence="3">FAD dependent oxidoreductase domain-containing protein</fullName>
    </recommendedName>
</protein>
<sequence>MSAALAAATPPRRVVICGGGVVAACTAYFLSTHAVSPTVPTLIEECAPACAASGKADGFLALDWVSFSFDFFSLAAAPFSPTVRRSRNPETLDLLSSSELSFSQPHEHAPDGGTVVHPGLFTKAVLAASCAEVVIGEVERVVARDGRVAVVVVKGRDAVVDADAVVLALGPWSGRLEVVAEVFDVSGLKRDKDRAPPA</sequence>
<keyword evidence="2" id="KW-1185">Reference proteome</keyword>
<dbReference type="GO" id="GO:0005737">
    <property type="term" value="C:cytoplasm"/>
    <property type="evidence" value="ECO:0007669"/>
    <property type="project" value="TreeGrafter"/>
</dbReference>
<dbReference type="PANTHER" id="PTHR13847">
    <property type="entry name" value="SARCOSINE DEHYDROGENASE-RELATED"/>
    <property type="match status" value="1"/>
</dbReference>
<comment type="caution">
    <text evidence="1">The sequence shown here is derived from an EMBL/GenBank/DDBJ whole genome shotgun (WGS) entry which is preliminary data.</text>
</comment>
<dbReference type="SUPFAM" id="SSF51905">
    <property type="entry name" value="FAD/NAD(P)-binding domain"/>
    <property type="match status" value="1"/>
</dbReference>
<dbReference type="AlphaFoldDB" id="A0A811NNR9"/>
<evidence type="ECO:0000313" key="1">
    <source>
        <dbReference type="EMBL" id="CAD6226727.1"/>
    </source>
</evidence>